<evidence type="ECO:0000313" key="1">
    <source>
        <dbReference type="EMBL" id="AUX78330.1"/>
    </source>
</evidence>
<gene>
    <name evidence="1" type="ORF">NXT3_PA00034</name>
</gene>
<reference evidence="1 2" key="1">
    <citation type="submission" date="2017-10" db="EMBL/GenBank/DDBJ databases">
        <title>Analysis of the genome sequences of Rhizobium populations associated to common bean (phaseolus vulgaris).</title>
        <authorList>
            <person name="Bustos P."/>
            <person name="Santamaria R.I."/>
            <person name="Miranda-Sanchez F."/>
            <person name="Perez-Carrascal O."/>
            <person name="Juarez S."/>
            <person name="Lozano L."/>
            <person name="Martinez-Flores I."/>
            <person name="Vinuesa P."/>
            <person name="Martinez-Romero E."/>
            <person name="Cevallos M.A."/>
            <person name="Romero D."/>
            <person name="Davila G."/>
            <person name="Gonzalez V."/>
        </authorList>
    </citation>
    <scope>NUCLEOTIDE SEQUENCE [LARGE SCALE GENOMIC DNA]</scope>
    <source>
        <strain evidence="1 2">NXT3</strain>
        <plasmid evidence="2">Plasmid psfrenxt3a</plasmid>
    </source>
</reference>
<protein>
    <submittedName>
        <fullName evidence="1">IS66 family insertion sequence transposase protein</fullName>
    </submittedName>
</protein>
<dbReference type="NCBIfam" id="NF047595">
    <property type="entry name" value="IS66_ISRel24_TnpA"/>
    <property type="match status" value="1"/>
</dbReference>
<dbReference type="GO" id="GO:0006313">
    <property type="term" value="P:DNA transposition"/>
    <property type="evidence" value="ECO:0007669"/>
    <property type="project" value="InterPro"/>
</dbReference>
<organism evidence="1 2">
    <name type="scientific">Rhizobium fredii</name>
    <name type="common">Sinorhizobium fredii</name>
    <dbReference type="NCBI Taxonomy" id="380"/>
    <lineage>
        <taxon>Bacteria</taxon>
        <taxon>Pseudomonadati</taxon>
        <taxon>Pseudomonadota</taxon>
        <taxon>Alphaproteobacteria</taxon>
        <taxon>Hyphomicrobiales</taxon>
        <taxon>Rhizobiaceae</taxon>
        <taxon>Sinorhizobium/Ensifer group</taxon>
        <taxon>Sinorhizobium</taxon>
    </lineage>
</organism>
<dbReference type="SUPFAM" id="SSF46689">
    <property type="entry name" value="Homeodomain-like"/>
    <property type="match status" value="1"/>
</dbReference>
<dbReference type="AlphaFoldDB" id="A0A2L0H9Z9"/>
<dbReference type="InterPro" id="IPR009057">
    <property type="entry name" value="Homeodomain-like_sf"/>
</dbReference>
<name>A0A2L0H9Z9_RHIFR</name>
<dbReference type="GO" id="GO:0004803">
    <property type="term" value="F:transposase activity"/>
    <property type="evidence" value="ECO:0007669"/>
    <property type="project" value="InterPro"/>
</dbReference>
<proteinExistence type="predicted"/>
<sequence length="164" mass="17752">MRCPLNGGGHQVIEHDEQKLAVRRVLRNRRRRYDAASKERLVAACLEPGVSVSRLALEHGINANLLRKWIKNAKEAGTLPPSSTSAFIPVVAADRRLPMQSRSLDMLATRGEERPAKPERMDPSFSPAKVSASLPNGVRLTLECGDANALAAIIGALGDVQAGR</sequence>
<dbReference type="Pfam" id="PF01527">
    <property type="entry name" value="HTH_Tnp_1"/>
    <property type="match status" value="1"/>
</dbReference>
<geneLocation type="plasmid" evidence="2">
    <name>psfrenxt3a</name>
</geneLocation>
<dbReference type="Proteomes" id="UP000239340">
    <property type="component" value="Plasmid pSfreNXT3a"/>
</dbReference>
<accession>A0A2L0H9Z9</accession>
<dbReference type="InterPro" id="IPR002514">
    <property type="entry name" value="Transposase_8"/>
</dbReference>
<keyword evidence="1" id="KW-0614">Plasmid</keyword>
<dbReference type="EMBL" id="CP024308">
    <property type="protein sequence ID" value="AUX78330.1"/>
    <property type="molecule type" value="Genomic_DNA"/>
</dbReference>
<evidence type="ECO:0000313" key="2">
    <source>
        <dbReference type="Proteomes" id="UP000239340"/>
    </source>
</evidence>
<dbReference type="GO" id="GO:0003677">
    <property type="term" value="F:DNA binding"/>
    <property type="evidence" value="ECO:0007669"/>
    <property type="project" value="InterPro"/>
</dbReference>